<keyword evidence="3 7" id="KW-1133">Transmembrane helix</keyword>
<feature type="domain" description="Fatty acid hydroxylase" evidence="8">
    <location>
        <begin position="104"/>
        <end position="236"/>
    </location>
</feature>
<evidence type="ECO:0000256" key="3">
    <source>
        <dbReference type="ARBA" id="ARBA00022989"/>
    </source>
</evidence>
<evidence type="ECO:0000256" key="6">
    <source>
        <dbReference type="ARBA" id="ARBA00023136"/>
    </source>
</evidence>
<protein>
    <submittedName>
        <fullName evidence="9">Sterol desaturase family protein</fullName>
    </submittedName>
</protein>
<evidence type="ECO:0000256" key="4">
    <source>
        <dbReference type="ARBA" id="ARBA00023002"/>
    </source>
</evidence>
<proteinExistence type="predicted"/>
<feature type="transmembrane region" description="Helical" evidence="7">
    <location>
        <begin position="99"/>
        <end position="116"/>
    </location>
</feature>
<dbReference type="EMBL" id="CP046622">
    <property type="protein sequence ID" value="QGW82911.1"/>
    <property type="molecule type" value="Genomic_DNA"/>
</dbReference>
<dbReference type="GO" id="GO:0005506">
    <property type="term" value="F:iron ion binding"/>
    <property type="evidence" value="ECO:0007669"/>
    <property type="project" value="InterPro"/>
</dbReference>
<keyword evidence="6 7" id="KW-0472">Membrane</keyword>
<dbReference type="PANTHER" id="PTHR21624:SF1">
    <property type="entry name" value="ALKYLGLYCEROL MONOOXYGENASE"/>
    <property type="match status" value="1"/>
</dbReference>
<dbReference type="RefSeq" id="WP_157614341.1">
    <property type="nucleotide sequence ID" value="NZ_CP046622.1"/>
</dbReference>
<evidence type="ECO:0000256" key="5">
    <source>
        <dbReference type="ARBA" id="ARBA00023098"/>
    </source>
</evidence>
<evidence type="ECO:0000259" key="8">
    <source>
        <dbReference type="Pfam" id="PF04116"/>
    </source>
</evidence>
<evidence type="ECO:0000313" key="9">
    <source>
        <dbReference type="EMBL" id="QGW82911.1"/>
    </source>
</evidence>
<feature type="transmembrane region" description="Helical" evidence="7">
    <location>
        <begin position="57"/>
        <end position="79"/>
    </location>
</feature>
<keyword evidence="2 7" id="KW-0812">Transmembrane</keyword>
<reference evidence="9 10" key="1">
    <citation type="submission" date="2019-12" db="EMBL/GenBank/DDBJ databases">
        <title>Hybrid Genome Assemblies of two High G+C Isolates from Undergraduate Microbiology Courses.</title>
        <authorList>
            <person name="Ne Ville C.J."/>
            <person name="Enright D."/>
            <person name="Hernandez I."/>
            <person name="Dodsworth J."/>
            <person name="Orwin P.M."/>
        </authorList>
    </citation>
    <scope>NUCLEOTIDE SEQUENCE [LARGE SCALE GENOMIC DNA]</scope>
    <source>
        <strain evidence="9 10">CSUSB</strain>
    </source>
</reference>
<name>A0A6I6HJ71_VARPD</name>
<evidence type="ECO:0000256" key="1">
    <source>
        <dbReference type="ARBA" id="ARBA00004127"/>
    </source>
</evidence>
<accession>A0A6I6HJ71</accession>
<evidence type="ECO:0000256" key="7">
    <source>
        <dbReference type="SAM" id="Phobius"/>
    </source>
</evidence>
<organism evidence="9 10">
    <name type="scientific">Variovorax paradoxus</name>
    <dbReference type="NCBI Taxonomy" id="34073"/>
    <lineage>
        <taxon>Bacteria</taxon>
        <taxon>Pseudomonadati</taxon>
        <taxon>Pseudomonadota</taxon>
        <taxon>Betaproteobacteria</taxon>
        <taxon>Burkholderiales</taxon>
        <taxon>Comamonadaceae</taxon>
        <taxon>Variovorax</taxon>
    </lineage>
</organism>
<comment type="subcellular location">
    <subcellularLocation>
        <location evidence="1">Endomembrane system</location>
        <topology evidence="1">Multi-pass membrane protein</topology>
    </subcellularLocation>
</comment>
<keyword evidence="5" id="KW-0443">Lipid metabolism</keyword>
<feature type="transmembrane region" description="Helical" evidence="7">
    <location>
        <begin position="12"/>
        <end position="36"/>
    </location>
</feature>
<dbReference type="InterPro" id="IPR051689">
    <property type="entry name" value="Sterol_desaturase/TMEM195"/>
</dbReference>
<dbReference type="GO" id="GO:0050479">
    <property type="term" value="F:glyceryl-ether monooxygenase activity"/>
    <property type="evidence" value="ECO:0007669"/>
    <property type="project" value="TreeGrafter"/>
</dbReference>
<dbReference type="GO" id="GO:0012505">
    <property type="term" value="C:endomembrane system"/>
    <property type="evidence" value="ECO:0007669"/>
    <property type="project" value="UniProtKB-SubCell"/>
</dbReference>
<feature type="transmembrane region" description="Helical" evidence="7">
    <location>
        <begin position="156"/>
        <end position="176"/>
    </location>
</feature>
<dbReference type="OrthoDB" id="9770329at2"/>
<evidence type="ECO:0000313" key="10">
    <source>
        <dbReference type="Proteomes" id="UP000425817"/>
    </source>
</evidence>
<gene>
    <name evidence="9" type="ORF">GOQ09_15605</name>
</gene>
<dbReference type="AlphaFoldDB" id="A0A6I6HJ71"/>
<sequence length="287" mass="32810">MNEPIQFVIDSLWYQLDAAKELILITLGGVLFAVLGNQQGWKNEIRRLHPSSLRINLIVYIVDILIVAVPVSMLVRLIYQVLSSHGLILFSTVLDVWPVWIVGLLCVATGDFIGYWRHRFEHSPLLWSAHSLHHSDEEMTWFTLFRFHPLNRVSTAAIDYGALFLLGFPLWAIAFAGSVRHFYGMFVHINRPWTLGFLGWILVSPAMHRWHHVRAGPGMFSNYATVFSLFDRMFGTIYAPGPCHDRLGVEGVNQDEYVSQMLLPIARIWRMMGSLKVPGLRARVGKN</sequence>
<keyword evidence="4" id="KW-0560">Oxidoreductase</keyword>
<dbReference type="Proteomes" id="UP000425817">
    <property type="component" value="Chromosome"/>
</dbReference>
<feature type="transmembrane region" description="Helical" evidence="7">
    <location>
        <begin position="182"/>
        <end position="203"/>
    </location>
</feature>
<dbReference type="Pfam" id="PF04116">
    <property type="entry name" value="FA_hydroxylase"/>
    <property type="match status" value="1"/>
</dbReference>
<dbReference type="GO" id="GO:0008610">
    <property type="term" value="P:lipid biosynthetic process"/>
    <property type="evidence" value="ECO:0007669"/>
    <property type="project" value="InterPro"/>
</dbReference>
<dbReference type="InterPro" id="IPR006694">
    <property type="entry name" value="Fatty_acid_hydroxylase"/>
</dbReference>
<evidence type="ECO:0000256" key="2">
    <source>
        <dbReference type="ARBA" id="ARBA00022692"/>
    </source>
</evidence>
<dbReference type="GO" id="GO:0006643">
    <property type="term" value="P:membrane lipid metabolic process"/>
    <property type="evidence" value="ECO:0007669"/>
    <property type="project" value="TreeGrafter"/>
</dbReference>
<dbReference type="GO" id="GO:0016020">
    <property type="term" value="C:membrane"/>
    <property type="evidence" value="ECO:0007669"/>
    <property type="project" value="GOC"/>
</dbReference>
<dbReference type="PANTHER" id="PTHR21624">
    <property type="entry name" value="STEROL DESATURASE-RELATED PROTEIN"/>
    <property type="match status" value="1"/>
</dbReference>